<gene>
    <name evidence="4" type="ORF">G1C98_0622</name>
</gene>
<dbReference type="PROSITE" id="PS51176">
    <property type="entry name" value="PDH_ADH"/>
    <property type="match status" value="1"/>
</dbReference>
<dbReference type="InterPro" id="IPR050812">
    <property type="entry name" value="Preph/Arog_dehydrog"/>
</dbReference>
<dbReference type="GO" id="GO:0004665">
    <property type="term" value="F:prephenate dehydrogenase (NADP+) activity"/>
    <property type="evidence" value="ECO:0007669"/>
    <property type="project" value="InterPro"/>
</dbReference>
<feature type="domain" description="Prephenate/arogenate dehydrogenase" evidence="3">
    <location>
        <begin position="3"/>
        <end position="289"/>
    </location>
</feature>
<proteinExistence type="inferred from homology"/>
<dbReference type="GO" id="GO:0070403">
    <property type="term" value="F:NAD+ binding"/>
    <property type="evidence" value="ECO:0007669"/>
    <property type="project" value="InterPro"/>
</dbReference>
<dbReference type="Gene3D" id="3.40.50.720">
    <property type="entry name" value="NAD(P)-binding Rossmann-like Domain"/>
    <property type="match status" value="1"/>
</dbReference>
<evidence type="ECO:0000313" key="5">
    <source>
        <dbReference type="Proteomes" id="UP000529710"/>
    </source>
</evidence>
<evidence type="ECO:0000256" key="2">
    <source>
        <dbReference type="ARBA" id="ARBA00023002"/>
    </source>
</evidence>
<name>A0A7Y0ET25_9BIFI</name>
<reference evidence="4 5" key="1">
    <citation type="submission" date="2020-02" db="EMBL/GenBank/DDBJ databases">
        <title>Characterization of phylogenetic diversity of novel bifidobacterial species isolated in Czech ZOOs.</title>
        <authorList>
            <person name="Lugli G.A."/>
            <person name="Vera N.B."/>
            <person name="Ventura M."/>
        </authorList>
    </citation>
    <scope>NUCLEOTIDE SEQUENCE [LARGE SCALE GENOMIC DNA]</scope>
    <source>
        <strain evidence="4 5">DSM 109960</strain>
    </source>
</reference>
<dbReference type="InterPro" id="IPR046826">
    <property type="entry name" value="PDH_N"/>
</dbReference>
<organism evidence="4 5">
    <name type="scientific">Bifidobacterium erythrocebi</name>
    <dbReference type="NCBI Taxonomy" id="2675325"/>
    <lineage>
        <taxon>Bacteria</taxon>
        <taxon>Bacillati</taxon>
        <taxon>Actinomycetota</taxon>
        <taxon>Actinomycetes</taxon>
        <taxon>Bifidobacteriales</taxon>
        <taxon>Bifidobacteriaceae</taxon>
        <taxon>Bifidobacterium</taxon>
    </lineage>
</organism>
<keyword evidence="2" id="KW-0560">Oxidoreductase</keyword>
<dbReference type="RefSeq" id="WP_335341277.1">
    <property type="nucleotide sequence ID" value="NZ_JAAIIF010000006.1"/>
</dbReference>
<dbReference type="Gene3D" id="1.10.3660.10">
    <property type="entry name" value="6-phosphogluconate dehydrogenase C-terminal like domain"/>
    <property type="match status" value="1"/>
</dbReference>
<accession>A0A7Y0ET25</accession>
<dbReference type="SUPFAM" id="SSF48179">
    <property type="entry name" value="6-phosphogluconate dehydrogenase C-terminal domain-like"/>
    <property type="match status" value="1"/>
</dbReference>
<evidence type="ECO:0000259" key="3">
    <source>
        <dbReference type="PROSITE" id="PS51176"/>
    </source>
</evidence>
<dbReference type="SUPFAM" id="SSF51735">
    <property type="entry name" value="NAD(P)-binding Rossmann-fold domains"/>
    <property type="match status" value="1"/>
</dbReference>
<dbReference type="AlphaFoldDB" id="A0A7Y0ET25"/>
<dbReference type="Pfam" id="PF20463">
    <property type="entry name" value="PDH_C"/>
    <property type="match status" value="1"/>
</dbReference>
<dbReference type="GO" id="GO:0006571">
    <property type="term" value="P:tyrosine biosynthetic process"/>
    <property type="evidence" value="ECO:0007669"/>
    <property type="project" value="InterPro"/>
</dbReference>
<evidence type="ECO:0000256" key="1">
    <source>
        <dbReference type="ARBA" id="ARBA00007964"/>
    </source>
</evidence>
<dbReference type="Proteomes" id="UP000529710">
    <property type="component" value="Unassembled WGS sequence"/>
</dbReference>
<comment type="caution">
    <text evidence="4">The sequence shown here is derived from an EMBL/GenBank/DDBJ whole genome shotgun (WGS) entry which is preliminary data.</text>
</comment>
<dbReference type="EMBL" id="JAAIIF010000006">
    <property type="protein sequence ID" value="NMM95886.1"/>
    <property type="molecule type" value="Genomic_DNA"/>
</dbReference>
<keyword evidence="5" id="KW-1185">Reference proteome</keyword>
<dbReference type="GO" id="GO:0008977">
    <property type="term" value="F:prephenate dehydrogenase (NAD+) activity"/>
    <property type="evidence" value="ECO:0007669"/>
    <property type="project" value="InterPro"/>
</dbReference>
<sequence>MVGKVGIIGLGLIGGSLARRLNGNGVEVIAWNHRPHPYAAAQAEGIRCVGTLAELAAAEPQVLVLCNPLKAMPGILDELKPLLDAHPGITLTDVGSVKGMVRSQVEQAGLGECYVGAHPMAGNELSGWSAADPHLYDDALWAITVTQHTDYRRFLTIAELIVKDCGNRVIVIDSDTHDRAAALISHMPHVVATSLINELVCNPDRNIAAALAAGSWRDMTRVALTDPNRTRAMVEEDNVNVEGLLRSMAARLTAMADALHDGDVDTIGGFFAEGQPFREYKHAREFAEGELAIPEAGWQQALLESARRGEAIIGFIDEHRVRVRVHAMPTGGTD</sequence>
<dbReference type="InterPro" id="IPR036291">
    <property type="entry name" value="NAD(P)-bd_dom_sf"/>
</dbReference>
<dbReference type="Pfam" id="PF02153">
    <property type="entry name" value="PDH_N"/>
    <property type="match status" value="1"/>
</dbReference>
<comment type="similarity">
    <text evidence="1">Belongs to the prephenate/arogenate dehydrogenase family.</text>
</comment>
<dbReference type="PANTHER" id="PTHR21363:SF0">
    <property type="entry name" value="PREPHENATE DEHYDROGENASE [NADP(+)]"/>
    <property type="match status" value="1"/>
</dbReference>
<dbReference type="InterPro" id="IPR046825">
    <property type="entry name" value="PDH_C"/>
</dbReference>
<dbReference type="InterPro" id="IPR008927">
    <property type="entry name" value="6-PGluconate_DH-like_C_sf"/>
</dbReference>
<protein>
    <submittedName>
        <fullName evidence="4">Prephenate dehydrogenase</fullName>
    </submittedName>
</protein>
<evidence type="ECO:0000313" key="4">
    <source>
        <dbReference type="EMBL" id="NMM95886.1"/>
    </source>
</evidence>
<dbReference type="PANTHER" id="PTHR21363">
    <property type="entry name" value="PREPHENATE DEHYDROGENASE"/>
    <property type="match status" value="1"/>
</dbReference>
<dbReference type="InterPro" id="IPR003099">
    <property type="entry name" value="Prephen_DH"/>
</dbReference>